<dbReference type="EMBL" id="NSGP01000001">
    <property type="protein sequence ID" value="PAT11827.1"/>
    <property type="molecule type" value="Genomic_DNA"/>
</dbReference>
<comment type="caution">
    <text evidence="2">The sequence shown here is derived from an EMBL/GenBank/DDBJ whole genome shotgun (WGS) entry which is preliminary data.</text>
</comment>
<organism evidence="2 3">
    <name type="scientific">Corynebacterium hadale</name>
    <dbReference type="NCBI Taxonomy" id="2026255"/>
    <lineage>
        <taxon>Bacteria</taxon>
        <taxon>Bacillati</taxon>
        <taxon>Actinomycetota</taxon>
        <taxon>Actinomycetes</taxon>
        <taxon>Mycobacteriales</taxon>
        <taxon>Corynebacteriaceae</taxon>
        <taxon>Corynebacterium</taxon>
    </lineage>
</organism>
<dbReference type="AlphaFoldDB" id="A0AB36RN74"/>
<dbReference type="RefSeq" id="WP_095546864.1">
    <property type="nucleotide sequence ID" value="NZ_NSGP01000001.1"/>
</dbReference>
<feature type="region of interest" description="Disordered" evidence="1">
    <location>
        <begin position="250"/>
        <end position="379"/>
    </location>
</feature>
<accession>A0AB36RN74</accession>
<feature type="compositionally biased region" description="Low complexity" evidence="1">
    <location>
        <begin position="275"/>
        <end position="285"/>
    </location>
</feature>
<evidence type="ECO:0000313" key="3">
    <source>
        <dbReference type="Proteomes" id="UP000218041"/>
    </source>
</evidence>
<evidence type="ECO:0000256" key="1">
    <source>
        <dbReference type="SAM" id="MobiDB-lite"/>
    </source>
</evidence>
<reference evidence="2 3" key="1">
    <citation type="submission" date="2017-08" db="EMBL/GenBank/DDBJ databases">
        <title>Whole genome sequences of 6 clinical strains closest to Corynebacterium imitans.</title>
        <authorList>
            <person name="Bernier A.-M."/>
            <person name="Burdz T."/>
            <person name="Bernard K."/>
        </authorList>
    </citation>
    <scope>NUCLEOTIDE SEQUENCE [LARGE SCALE GENOMIC DNA]</scope>
    <source>
        <strain evidence="2 3">NML92-0415</strain>
    </source>
</reference>
<name>A0AB36RN74_9CORY</name>
<dbReference type="Proteomes" id="UP000218041">
    <property type="component" value="Unassembled WGS sequence"/>
</dbReference>
<proteinExistence type="predicted"/>
<evidence type="ECO:0000313" key="2">
    <source>
        <dbReference type="EMBL" id="PAT11827.1"/>
    </source>
</evidence>
<gene>
    <name evidence="2" type="ORF">CKJ80_01015</name>
</gene>
<protein>
    <submittedName>
        <fullName evidence="2">Uncharacterized protein</fullName>
    </submittedName>
</protein>
<sequence length="446" mass="46440">MQSPSYVVPDHGIGAVRSIPTCDVDQALVRNYLANARDGHADFQVTLLQRGEDAGFYIAADGKILGAMAEHDALEYQELAHIAEAGLTPEVTARAESHAGGTVNLTLRLPRPGLCIPANEPPTEPWALLDGTGPRVVSYLPDAAERDMNDRMSLLVRLGFDEAGDVIACLGKGGVGTLDPRTASEITPTLRNLEQRGLIVVVRGYHAPTANGVELTVNLSGVDETGTPNEVSPVPFLPLPEAQRIPELVTVGAPNEASCGRPSLASGELTGDSTPLAPSPLLDEPAPAEPEVDPASREVAAATVAKDAEDANDAEEPAGAVAASTTLIGESEESVAEPDQPRRRFPRFRADDDAEAAALAAEQTPDQPAAAVAEDTEKKPAAASRLHPACIAAGTLLILLTIAGVIAISTQWNSGNSAAARISPTSYDDTVVASVEDPQDPAVLDQ</sequence>
<feature type="compositionally biased region" description="Low complexity" evidence="1">
    <location>
        <begin position="356"/>
        <end position="367"/>
    </location>
</feature>